<feature type="compositionally biased region" description="Basic and acidic residues" evidence="9">
    <location>
        <begin position="756"/>
        <end position="777"/>
    </location>
</feature>
<evidence type="ECO:0000256" key="9">
    <source>
        <dbReference type="SAM" id="MobiDB-lite"/>
    </source>
</evidence>
<feature type="transmembrane region" description="Helical" evidence="8">
    <location>
        <begin position="930"/>
        <end position="949"/>
    </location>
</feature>
<dbReference type="Pfam" id="PF17171">
    <property type="entry name" value="GST_C_6"/>
    <property type="match status" value="1"/>
</dbReference>
<reference evidence="12" key="2">
    <citation type="journal article" date="2014" name="PLoS Genet.">
        <title>Signature gene expression reveals novel clues to the molecular mechanisms of dimorphic transition in Penicillium marneffei.</title>
        <authorList>
            <person name="Yang E."/>
            <person name="Wang G."/>
            <person name="Cai J."/>
            <person name="Woo P.C."/>
            <person name="Lau S.K."/>
            <person name="Yuen K.-Y."/>
            <person name="Chow W.-N."/>
            <person name="Lin X."/>
        </authorList>
    </citation>
    <scope>NUCLEOTIDE SEQUENCE</scope>
    <source>
        <strain evidence="12">PM1</strain>
    </source>
</reference>
<gene>
    <name evidence="12" type="ORF">GQ26_0200110</name>
</gene>
<dbReference type="GO" id="GO:0000007">
    <property type="term" value="F:low-affinity zinc ion transmembrane transporter activity"/>
    <property type="evidence" value="ECO:0007669"/>
    <property type="project" value="TreeGrafter"/>
</dbReference>
<evidence type="ECO:0000256" key="4">
    <source>
        <dbReference type="ARBA" id="ARBA00022692"/>
    </source>
</evidence>
<dbReference type="GO" id="GO:0005886">
    <property type="term" value="C:plasma membrane"/>
    <property type="evidence" value="ECO:0007669"/>
    <property type="project" value="TreeGrafter"/>
</dbReference>
<organism evidence="12">
    <name type="scientific">Talaromyces marneffei PM1</name>
    <dbReference type="NCBI Taxonomy" id="1077442"/>
    <lineage>
        <taxon>Eukaryota</taxon>
        <taxon>Fungi</taxon>
        <taxon>Dikarya</taxon>
        <taxon>Ascomycota</taxon>
        <taxon>Pezizomycotina</taxon>
        <taxon>Eurotiomycetes</taxon>
        <taxon>Eurotiomycetidae</taxon>
        <taxon>Eurotiales</taxon>
        <taxon>Trichocomaceae</taxon>
        <taxon>Talaromyces</taxon>
        <taxon>Talaromyces sect. Talaromyces</taxon>
    </lineage>
</organism>
<dbReference type="InterPro" id="IPR004698">
    <property type="entry name" value="Zn/Fe_permease_fun/pln"/>
</dbReference>
<dbReference type="GO" id="GO:0071578">
    <property type="term" value="P:zinc ion import across plasma membrane"/>
    <property type="evidence" value="ECO:0007669"/>
    <property type="project" value="TreeGrafter"/>
</dbReference>
<dbReference type="PANTHER" id="PTHR11040:SF69">
    <property type="entry name" value="ZINC-REGULATED TRANSPORTER 2"/>
    <property type="match status" value="1"/>
</dbReference>
<dbReference type="InterPro" id="IPR003689">
    <property type="entry name" value="ZIP"/>
</dbReference>
<comment type="subcellular location">
    <subcellularLocation>
        <location evidence="1 8">Membrane</location>
        <topology evidence="1 8">Multi-pass membrane protein</topology>
    </subcellularLocation>
</comment>
<keyword evidence="5 8" id="KW-1133">Transmembrane helix</keyword>
<feature type="transmembrane region" description="Helical" evidence="8">
    <location>
        <begin position="642"/>
        <end position="665"/>
    </location>
</feature>
<dbReference type="EMBL" id="JPOX01000020">
    <property type="protein sequence ID" value="KFX46009.1"/>
    <property type="molecule type" value="Genomic_DNA"/>
</dbReference>
<evidence type="ECO:0000259" key="11">
    <source>
        <dbReference type="Pfam" id="PF17171"/>
    </source>
</evidence>
<proteinExistence type="inferred from homology"/>
<dbReference type="InterPro" id="IPR033468">
    <property type="entry name" value="Metaxin_GST"/>
</dbReference>
<evidence type="ECO:0000256" key="2">
    <source>
        <dbReference type="ARBA" id="ARBA00006939"/>
    </source>
</evidence>
<evidence type="ECO:0000256" key="8">
    <source>
        <dbReference type="RuleBase" id="RU362088"/>
    </source>
</evidence>
<protein>
    <submittedName>
        <fullName evidence="12">Zinc-regulated transporter 2</fullName>
    </submittedName>
</protein>
<comment type="caution">
    <text evidence="8">Lacks conserved residue(s) required for the propagation of feature annotation.</text>
</comment>
<keyword evidence="7 8" id="KW-0472">Membrane</keyword>
<name>A0A093V7U6_TALMA</name>
<accession>A0A093V7U6</accession>
<feature type="transmembrane region" description="Helical" evidence="8">
    <location>
        <begin position="685"/>
        <end position="704"/>
    </location>
</feature>
<keyword evidence="4 8" id="KW-0812">Transmembrane</keyword>
<comment type="caution">
    <text evidence="12">The sequence shown here is derived from an EMBL/GenBank/DDBJ whole genome shotgun (WGS) entry which is preliminary data.</text>
</comment>
<dbReference type="CDD" id="cd03078">
    <property type="entry name" value="GST_N_Metaxin1_like"/>
    <property type="match status" value="1"/>
</dbReference>
<dbReference type="Pfam" id="PF10568">
    <property type="entry name" value="Tom37"/>
    <property type="match status" value="1"/>
</dbReference>
<feature type="transmembrane region" description="Helical" evidence="8">
    <location>
        <begin position="823"/>
        <end position="846"/>
    </location>
</feature>
<feature type="transmembrane region" description="Helical" evidence="8">
    <location>
        <begin position="380"/>
        <end position="400"/>
    </location>
</feature>
<dbReference type="HOGENOM" id="CLU_309531_0_0_1"/>
<dbReference type="AlphaFoldDB" id="A0A093V7U6"/>
<feature type="transmembrane region" description="Helical" evidence="8">
    <location>
        <begin position="858"/>
        <end position="878"/>
    </location>
</feature>
<evidence type="ECO:0000259" key="10">
    <source>
        <dbReference type="Pfam" id="PF10568"/>
    </source>
</evidence>
<dbReference type="GO" id="GO:0001401">
    <property type="term" value="C:SAM complex"/>
    <property type="evidence" value="ECO:0007669"/>
    <property type="project" value="InterPro"/>
</dbReference>
<keyword evidence="6 8" id="KW-0406">Ion transport</keyword>
<reference key="1">
    <citation type="journal article" date="2014" name="PLoS Genet.">
        <title>Signature Gene Expression Reveals Novel Clues to the Molecular Mechanisms of Dimorphic Transition in Penicillium marneffei.</title>
        <authorList>
            <person name="Yang E."/>
            <person name="Wang G."/>
            <person name="Cai J."/>
            <person name="Woo P.C."/>
            <person name="Lau S.K."/>
            <person name="Yuen K.-Y."/>
            <person name="Chow W.-N."/>
            <person name="Lin X."/>
        </authorList>
    </citation>
    <scope>NUCLEOTIDE SEQUENCE [LARGE SCALE GENOMIC DNA]</scope>
    <source>
        <strain>PM1</strain>
    </source>
</reference>
<feature type="compositionally biased region" description="Basic residues" evidence="9">
    <location>
        <begin position="532"/>
        <end position="544"/>
    </location>
</feature>
<evidence type="ECO:0000256" key="1">
    <source>
        <dbReference type="ARBA" id="ARBA00004141"/>
    </source>
</evidence>
<evidence type="ECO:0000313" key="12">
    <source>
        <dbReference type="EMBL" id="KFX46009.1"/>
    </source>
</evidence>
<evidence type="ECO:0000256" key="6">
    <source>
        <dbReference type="ARBA" id="ARBA00023065"/>
    </source>
</evidence>
<comment type="similarity">
    <text evidence="2 8">Belongs to the ZIP transporter (TC 2.A.5) family.</text>
</comment>
<evidence type="ECO:0000256" key="5">
    <source>
        <dbReference type="ARBA" id="ARBA00022989"/>
    </source>
</evidence>
<keyword evidence="3 8" id="KW-0813">Transport</keyword>
<feature type="domain" description="Metaxin glutathione S-transferase" evidence="11">
    <location>
        <begin position="219"/>
        <end position="282"/>
    </location>
</feature>
<dbReference type="NCBIfam" id="TIGR00820">
    <property type="entry name" value="zip"/>
    <property type="match status" value="1"/>
</dbReference>
<feature type="transmembrane region" description="Helical" evidence="8">
    <location>
        <begin position="890"/>
        <end position="909"/>
    </location>
</feature>
<dbReference type="PANTHER" id="PTHR11040">
    <property type="entry name" value="ZINC/IRON TRANSPORTER"/>
    <property type="match status" value="1"/>
</dbReference>
<evidence type="ECO:0000256" key="7">
    <source>
        <dbReference type="ARBA" id="ARBA00023136"/>
    </source>
</evidence>
<dbReference type="InterPro" id="IPR019564">
    <property type="entry name" value="Sam37/metaxin_N"/>
</dbReference>
<feature type="transmembrane region" description="Helical" evidence="8">
    <location>
        <begin position="794"/>
        <end position="817"/>
    </location>
</feature>
<feature type="region of interest" description="Disordered" evidence="9">
    <location>
        <begin position="530"/>
        <end position="549"/>
    </location>
</feature>
<dbReference type="Pfam" id="PF02535">
    <property type="entry name" value="Zip"/>
    <property type="match status" value="1"/>
</dbReference>
<feature type="compositionally biased region" description="Basic and acidic residues" evidence="9">
    <location>
        <begin position="712"/>
        <end position="728"/>
    </location>
</feature>
<feature type="transmembrane region" description="Helical" evidence="8">
    <location>
        <begin position="607"/>
        <end position="630"/>
    </location>
</feature>
<evidence type="ECO:0000256" key="3">
    <source>
        <dbReference type="ARBA" id="ARBA00022448"/>
    </source>
</evidence>
<feature type="domain" description="Mitochondrial outer membrane transport complex Sam37/metaxin N-terminal" evidence="10">
    <location>
        <begin position="21"/>
        <end position="146"/>
    </location>
</feature>
<sequence>MVLELHVWGPAFSLPSIDAQCLATIAYLAKTVPKDKWVLVASSDPSVSPTNELPALKDGQTWVSKFRNIVDYVRQYSSEEWDLDADWDGLDKADITAFSAFLESNGQLLLDLSLYVSSQNYYAATSPAYGSILTWPNQWILPPKLRNAAKHRTEHLGLSSLDLEATEEQQRERERAAAGVSAGQIPASLITRPRETVSTLLGKTAHSSQFRLEGLTAELFEPLEQLLGSKKYLLADGQQPSSLDVLVLGYLSLALFPEVPYTWLRESLRTKTPRLAKYVERMRDECFGGAVRFEEAFPGTAKVKTKSFLPWKQPERINAVKIGNTLLNTLADATPILKDFRMNSRLQQTAKSLGGSSKEDFDSKSAEAVSVYADAQRRDLYISIASVAAGLAAMVGYLTYNGVIGFGSDEDYEEDEPESLDGIVAPTVETGDLLHPTESYIPTIIGCTASKRKPKAKLDSRRTLVQTRLDRLQTRKPCARTGLILSIPFPFLCCETAPSKHFEVGRTPYTWIRFVAAVIGQPVEELSVSSARLRRRPTPTRKQHNNAFHPGPHRHYTLHSIYSNHIVLFGRGFCLPVDHRQSRGSDTPNQNTRMDTCDTSNGYDGRMGLRISSIFVILAGSLFGAVFPVLAKRLGGDGIPSWAFFIAKYFGSGVIIATAFIHLLAPAEEALTNPCLTGPITEYSWVEGIVLMTIVVMFFVELMVMRNSFPDGHGHGHSHDEEDHERGAHSHSHSQSTLRTPDADAITTESPICNSPKEHEHVPGNDHLSHTRDHHDLESDKSPLISAEDYAAQLTAVFILEFGIIFHSVFIGLTLAVSGQDFVTLYVVLVFHQTFEGLGLGSRLATLPWPKSKRFTPYLLGIGYAISTPIAIAIGLGVRNTYPPDGRTTLIVNGVFDSISAGILIYTALVELMAHEFMFSTSMRRARLSTVLWAFFLICLGAALMALLGKWA</sequence>
<feature type="region of interest" description="Disordered" evidence="9">
    <location>
        <begin position="712"/>
        <end position="777"/>
    </location>
</feature>